<dbReference type="SUPFAM" id="SSF53474">
    <property type="entry name" value="alpha/beta-Hydrolases"/>
    <property type="match status" value="1"/>
</dbReference>
<evidence type="ECO:0000313" key="2">
    <source>
        <dbReference type="EMBL" id="TQL48054.1"/>
    </source>
</evidence>
<accession>A0A542YJB1</accession>
<evidence type="ECO:0000259" key="1">
    <source>
        <dbReference type="Pfam" id="PF12697"/>
    </source>
</evidence>
<dbReference type="InterPro" id="IPR050266">
    <property type="entry name" value="AB_hydrolase_sf"/>
</dbReference>
<gene>
    <name evidence="2" type="ORF">FB562_1135</name>
</gene>
<dbReference type="PRINTS" id="PR00412">
    <property type="entry name" value="EPOXHYDRLASE"/>
</dbReference>
<reference evidence="2 3" key="1">
    <citation type="submission" date="2019-06" db="EMBL/GenBank/DDBJ databases">
        <title>Sequencing the genomes of 1000 actinobacteria strains.</title>
        <authorList>
            <person name="Klenk H.-P."/>
        </authorList>
    </citation>
    <scope>NUCLEOTIDE SEQUENCE [LARGE SCALE GENOMIC DNA]</scope>
    <source>
        <strain evidence="2 3">DSM 26477</strain>
    </source>
</reference>
<name>A0A542YJB1_9MICO</name>
<dbReference type="InterPro" id="IPR000073">
    <property type="entry name" value="AB_hydrolase_1"/>
</dbReference>
<dbReference type="GO" id="GO:0003824">
    <property type="term" value="F:catalytic activity"/>
    <property type="evidence" value="ECO:0007669"/>
    <property type="project" value="InterPro"/>
</dbReference>
<dbReference type="EMBL" id="VFOM01000001">
    <property type="protein sequence ID" value="TQL48054.1"/>
    <property type="molecule type" value="Genomic_DNA"/>
</dbReference>
<dbReference type="Gene3D" id="3.40.50.1820">
    <property type="entry name" value="alpha/beta hydrolase"/>
    <property type="match status" value="1"/>
</dbReference>
<dbReference type="PRINTS" id="PR00111">
    <property type="entry name" value="ABHYDROLASE"/>
</dbReference>
<dbReference type="PANTHER" id="PTHR43798">
    <property type="entry name" value="MONOACYLGLYCEROL LIPASE"/>
    <property type="match status" value="1"/>
</dbReference>
<dbReference type="Proteomes" id="UP000317998">
    <property type="component" value="Unassembled WGS sequence"/>
</dbReference>
<dbReference type="PANTHER" id="PTHR43798:SF33">
    <property type="entry name" value="HYDROLASE, PUTATIVE (AFU_ORTHOLOGUE AFUA_2G14860)-RELATED"/>
    <property type="match status" value="1"/>
</dbReference>
<dbReference type="OrthoDB" id="5195507at2"/>
<dbReference type="GO" id="GO:0016020">
    <property type="term" value="C:membrane"/>
    <property type="evidence" value="ECO:0007669"/>
    <property type="project" value="TreeGrafter"/>
</dbReference>
<keyword evidence="3" id="KW-1185">Reference proteome</keyword>
<dbReference type="Pfam" id="PF12697">
    <property type="entry name" value="Abhydrolase_6"/>
    <property type="match status" value="1"/>
</dbReference>
<dbReference type="InterPro" id="IPR000639">
    <property type="entry name" value="Epox_hydrolase-like"/>
</dbReference>
<dbReference type="RefSeq" id="WP_141880246.1">
    <property type="nucleotide sequence ID" value="NZ_VFOM01000001.1"/>
</dbReference>
<protein>
    <submittedName>
        <fullName evidence="2">Pimeloyl-ACP methyl ester carboxylesterase</fullName>
    </submittedName>
</protein>
<comment type="caution">
    <text evidence="2">The sequence shown here is derived from an EMBL/GenBank/DDBJ whole genome shotgun (WGS) entry which is preliminary data.</text>
</comment>
<evidence type="ECO:0000313" key="3">
    <source>
        <dbReference type="Proteomes" id="UP000317998"/>
    </source>
</evidence>
<feature type="domain" description="AB hydrolase-1" evidence="1">
    <location>
        <begin position="42"/>
        <end position="287"/>
    </location>
</feature>
<organism evidence="2 3">
    <name type="scientific">Homoserinimonas aerilata</name>
    <dbReference type="NCBI Taxonomy" id="1162970"/>
    <lineage>
        <taxon>Bacteria</taxon>
        <taxon>Bacillati</taxon>
        <taxon>Actinomycetota</taxon>
        <taxon>Actinomycetes</taxon>
        <taxon>Micrococcales</taxon>
        <taxon>Microbacteriaceae</taxon>
        <taxon>Homoserinimonas</taxon>
    </lineage>
</organism>
<dbReference type="InterPro" id="IPR029058">
    <property type="entry name" value="AB_hydrolase_fold"/>
</dbReference>
<dbReference type="AlphaFoldDB" id="A0A542YJB1"/>
<sequence>MNVHSPYASLLEKIPVTKDEVVVLGSTTRYWTYGDPDAPVTVVLAHGYRGEHHGLEPVIAQLPSVRFISPDLPGFGESTPLTETAHDIDGYAQWLIAFVEALGLTGRAVALGHSFGSIITSAALKRGLQAQALILVNPIAISGLKGPRPVSTFLTVMFYRTAGMLPERLANSLLRSPLIVQFMSSALVKTRDKGLRKWIHNEHHTYFSNFATRRSVIEGFEASIAHSVGDFVESIELPTLLVAAELDDITPLSANRALAASIPNSKLVVLPGVGHLIHYESPVPAAEAISEFLGSLDLP</sequence>
<proteinExistence type="predicted"/>